<dbReference type="RefSeq" id="WP_048122692.1">
    <property type="nucleotide sequence ID" value="NZ_CP009520.1"/>
</dbReference>
<dbReference type="PATRIC" id="fig|1434123.4.peg.3788"/>
<dbReference type="GeneID" id="24811609"/>
<dbReference type="EMBL" id="CP009520">
    <property type="protein sequence ID" value="AKB45351.1"/>
    <property type="molecule type" value="Genomic_DNA"/>
</dbReference>
<dbReference type="KEGG" id="mvc:MSVAZ_3082"/>
<evidence type="ECO:0000313" key="2">
    <source>
        <dbReference type="Proteomes" id="UP000033096"/>
    </source>
</evidence>
<sequence length="399" mass="44004">MKIKEILKPVIFVLFSLLAVSGVALGACQNNSQNNSLIGELSTVDVFHPPTDSSMMPLYNEWHYFNVIDEEQNLSIICTFKLNGVFNSSSVLLGYDTGDENSNASFGSYPIGIAEYSSQTPNVTIANSTVRLTPEGYSVHVESDDGSTVFDALFKPEVEPSPEFNASGFSTVPGEVINWIVASSKMKVNGELSVNGKKYILKNERGYHDHNWGYWSWGDDLGWDWGQVTQTKNGLNGNDVGKYSINFGNITDAGYTQSLRSVLNIWKNREIAATFNDKEIQIMHSNFIYVNEPVPMPYLGAYMPAGSFPLPLNTDILVSSDSGDRLNIEFTTTSEHSTPLPVSVPTIDENGNVTLKYRVIWEMIGTYHVNGEIDGKPVSYVADGFMEYVTGDSVSPVSQ</sequence>
<accession>A0A0E3LI39</accession>
<reference evidence="1 2" key="1">
    <citation type="submission" date="2014-07" db="EMBL/GenBank/DDBJ databases">
        <title>Methanogenic archaea and the global carbon cycle.</title>
        <authorList>
            <person name="Henriksen J.R."/>
            <person name="Luke J."/>
            <person name="Reinhart S."/>
            <person name="Benedict M.N."/>
            <person name="Youngblut N.D."/>
            <person name="Metcalf M.E."/>
            <person name="Whitaker R.J."/>
            <person name="Metcalf W.W."/>
        </authorList>
    </citation>
    <scope>NUCLEOTIDE SEQUENCE [LARGE SCALE GENOMIC DNA]</scope>
    <source>
        <strain evidence="1 2">Z-761</strain>
    </source>
</reference>
<evidence type="ECO:0000313" key="1">
    <source>
        <dbReference type="EMBL" id="AKB45351.1"/>
    </source>
</evidence>
<dbReference type="HOGENOM" id="CLU_666685_0_0_2"/>
<dbReference type="PROSITE" id="PS51257">
    <property type="entry name" value="PROKAR_LIPOPROTEIN"/>
    <property type="match status" value="1"/>
</dbReference>
<name>A0A0E3LI39_9EURY</name>
<evidence type="ECO:0008006" key="3">
    <source>
        <dbReference type="Google" id="ProtNLM"/>
    </source>
</evidence>
<dbReference type="SUPFAM" id="SSF159245">
    <property type="entry name" value="AttH-like"/>
    <property type="match status" value="1"/>
</dbReference>
<protein>
    <recommendedName>
        <fullName evidence="3">AttH domain-containing protein</fullName>
    </recommendedName>
</protein>
<keyword evidence="2" id="KW-1185">Reference proteome</keyword>
<organism evidence="1 2">
    <name type="scientific">Methanosarcina vacuolata Z-761</name>
    <dbReference type="NCBI Taxonomy" id="1434123"/>
    <lineage>
        <taxon>Archaea</taxon>
        <taxon>Methanobacteriati</taxon>
        <taxon>Methanobacteriota</taxon>
        <taxon>Stenosarchaea group</taxon>
        <taxon>Methanomicrobia</taxon>
        <taxon>Methanosarcinales</taxon>
        <taxon>Methanosarcinaceae</taxon>
        <taxon>Methanosarcina</taxon>
    </lineage>
</organism>
<proteinExistence type="predicted"/>
<dbReference type="AlphaFoldDB" id="A0A0E3LI39"/>
<dbReference type="Proteomes" id="UP000033096">
    <property type="component" value="Chromosome"/>
</dbReference>
<gene>
    <name evidence="1" type="ORF">MSVAZ_3082</name>
</gene>